<dbReference type="Pfam" id="PF00664">
    <property type="entry name" value="ABC_membrane"/>
    <property type="match status" value="1"/>
</dbReference>
<feature type="domain" description="ABC transmembrane type-1" evidence="10">
    <location>
        <begin position="160"/>
        <end position="438"/>
    </location>
</feature>
<feature type="domain" description="ABC transporter" evidence="9">
    <location>
        <begin position="472"/>
        <end position="707"/>
    </location>
</feature>
<dbReference type="Pfam" id="PF03412">
    <property type="entry name" value="Peptidase_C39"/>
    <property type="match status" value="1"/>
</dbReference>
<evidence type="ECO:0000256" key="4">
    <source>
        <dbReference type="ARBA" id="ARBA00022801"/>
    </source>
</evidence>
<dbReference type="Gene3D" id="3.40.50.300">
    <property type="entry name" value="P-loop containing nucleotide triphosphate hydrolases"/>
    <property type="match status" value="1"/>
</dbReference>
<evidence type="ECO:0000256" key="7">
    <source>
        <dbReference type="ARBA" id="ARBA00023136"/>
    </source>
</evidence>
<dbReference type="InterPro" id="IPR036640">
    <property type="entry name" value="ABC1_TM_sf"/>
</dbReference>
<evidence type="ECO:0000259" key="10">
    <source>
        <dbReference type="PROSITE" id="PS50929"/>
    </source>
</evidence>
<dbReference type="RefSeq" id="WP_284151113.1">
    <property type="nucleotide sequence ID" value="NZ_AP025516.1"/>
</dbReference>
<keyword evidence="6 8" id="KW-1133">Transmembrane helix</keyword>
<dbReference type="InterPro" id="IPR010132">
    <property type="entry name" value="ATPase_T1SS_HlyB"/>
</dbReference>
<feature type="transmembrane region" description="Helical" evidence="8">
    <location>
        <begin position="294"/>
        <end position="313"/>
    </location>
</feature>
<dbReference type="InterPro" id="IPR005074">
    <property type="entry name" value="Peptidase_C39"/>
</dbReference>
<dbReference type="SMART" id="SM00382">
    <property type="entry name" value="AAA"/>
    <property type="match status" value="1"/>
</dbReference>
<dbReference type="InterPro" id="IPR011527">
    <property type="entry name" value="ABC1_TM_dom"/>
</dbReference>
<dbReference type="Proteomes" id="UP000830055">
    <property type="component" value="Chromosome"/>
</dbReference>
<feature type="domain" description="Peptidase C39" evidence="11">
    <location>
        <begin position="3"/>
        <end position="127"/>
    </location>
</feature>
<dbReference type="PROSITE" id="PS00211">
    <property type="entry name" value="ABC_TRANSPORTER_1"/>
    <property type="match status" value="1"/>
</dbReference>
<feature type="transmembrane region" description="Helical" evidence="8">
    <location>
        <begin position="160"/>
        <end position="181"/>
    </location>
</feature>
<feature type="transmembrane region" description="Helical" evidence="8">
    <location>
        <begin position="193"/>
        <end position="213"/>
    </location>
</feature>
<dbReference type="CDD" id="cd18588">
    <property type="entry name" value="ABC_6TM_CyaB_HlyB_like"/>
    <property type="match status" value="1"/>
</dbReference>
<dbReference type="PROSITE" id="PS50893">
    <property type="entry name" value="ABC_TRANSPORTER_2"/>
    <property type="match status" value="1"/>
</dbReference>
<keyword evidence="3" id="KW-0547">Nucleotide-binding</keyword>
<evidence type="ECO:0000256" key="1">
    <source>
        <dbReference type="ARBA" id="ARBA00004651"/>
    </source>
</evidence>
<dbReference type="Gene3D" id="3.90.70.10">
    <property type="entry name" value="Cysteine proteinases"/>
    <property type="match status" value="1"/>
</dbReference>
<dbReference type="InterPro" id="IPR027417">
    <property type="entry name" value="P-loop_NTPase"/>
</dbReference>
<evidence type="ECO:0000256" key="5">
    <source>
        <dbReference type="ARBA" id="ARBA00022840"/>
    </source>
</evidence>
<proteinExistence type="predicted"/>
<evidence type="ECO:0000256" key="3">
    <source>
        <dbReference type="ARBA" id="ARBA00022741"/>
    </source>
</evidence>
<gene>
    <name evidence="12" type="ORF">DPPLL_20640</name>
</gene>
<dbReference type="InterPro" id="IPR003593">
    <property type="entry name" value="AAA+_ATPase"/>
</dbReference>
<keyword evidence="7 8" id="KW-0472">Membrane</keyword>
<protein>
    <submittedName>
        <fullName evidence="12">Peptidase C39</fullName>
    </submittedName>
</protein>
<dbReference type="PANTHER" id="PTHR43394">
    <property type="entry name" value="ATP-DEPENDENT PERMEASE MDL1, MITOCHONDRIAL"/>
    <property type="match status" value="1"/>
</dbReference>
<dbReference type="Pfam" id="PF00005">
    <property type="entry name" value="ABC_tran"/>
    <property type="match status" value="1"/>
</dbReference>
<dbReference type="NCBIfam" id="TIGR01846">
    <property type="entry name" value="type_I_sec_HlyB"/>
    <property type="match status" value="1"/>
</dbReference>
<dbReference type="Gene3D" id="1.20.1560.10">
    <property type="entry name" value="ABC transporter type 1, transmembrane domain"/>
    <property type="match status" value="1"/>
</dbReference>
<dbReference type="InterPro" id="IPR039421">
    <property type="entry name" value="Type_1_exporter"/>
</dbReference>
<dbReference type="EMBL" id="AP025516">
    <property type="protein sequence ID" value="BDD87699.1"/>
    <property type="molecule type" value="Genomic_DNA"/>
</dbReference>
<dbReference type="SUPFAM" id="SSF90123">
    <property type="entry name" value="ABC transporter transmembrane region"/>
    <property type="match status" value="1"/>
</dbReference>
<evidence type="ECO:0000313" key="12">
    <source>
        <dbReference type="EMBL" id="BDD87699.1"/>
    </source>
</evidence>
<evidence type="ECO:0000259" key="9">
    <source>
        <dbReference type="PROSITE" id="PS50893"/>
    </source>
</evidence>
<dbReference type="PROSITE" id="PS50990">
    <property type="entry name" value="PEPTIDASE_C39"/>
    <property type="match status" value="1"/>
</dbReference>
<dbReference type="InterPro" id="IPR003439">
    <property type="entry name" value="ABC_transporter-like_ATP-bd"/>
</dbReference>
<sequence>MEQKYTVDDNGGLFCLGIISRLCGAPIDAEHVRHHFAGSKGPTTPLELARCFRHLGFSVRVTGKRLHRVSPDFFPLVAQKNDGSYVVLATYHGEKGQILVQEEGAGRAVWESLPSLEQRLSGTFLLVRRQDLGPAAHRKFGISWFFKKAGKYSAILRDCVLASLFVQLFALLSPLVFMIVIDKVLSNNSLTTLDVLVLALVVVSLFEILLNVVRSYLLSHTANRMDLMLGVEVFRHLLSLPLSYFESRRVGDTIARMRELDTVRRFITGSGLMLLLDLFFIGLFLLVMYLFSPFLFVIVLISLPFLFSASFIVTPMLRDRLEDTYASGAENQSFLVETIAGMETIKAAAAEPRLREKWEARLAGHVKNGFRSGHLVNLVNQSTAFASKGLTVLLLYFGAKEVLQGNLTVGQLIAFNMISSRVVAPIVRLSQIWKEFQQVRVAVARIGDIFRCLPEPGFDPNRVSLPRLKGDIVFDRVTFSYQVDRSPVLSEVSFSVSAGEVVGIVGSTGSGKTTVAKLLQRLYVPNQGRILIDGADISTADASWLRRQIGVVTQDGVLFNGTIRENIALNNPGMDLEAVIGAAELAGAHLFIMDLPNGYDTPVGERGIYLSAGQRQRLAIARALAANPRMLIFDEATSALDYESELLVRRNMENICAGRTVLIIAHRLSSVRYADRILTIEQGRLLENDSPAALLTRDGRYARLHRIQEGCHA</sequence>
<feature type="transmembrane region" description="Helical" evidence="8">
    <location>
        <begin position="266"/>
        <end position="288"/>
    </location>
</feature>
<keyword evidence="5" id="KW-0067">ATP-binding</keyword>
<reference evidence="12 13" key="1">
    <citation type="submission" date="2022-01" db="EMBL/GenBank/DDBJ databases">
        <title>Desulfofustis limnae sp. nov., a novel mesophilic sulfate-reducing bacterium isolated from marsh soil.</title>
        <authorList>
            <person name="Watanabe M."/>
            <person name="Takahashi A."/>
            <person name="Kojima H."/>
            <person name="Fukui M."/>
        </authorList>
    </citation>
    <scope>NUCLEOTIDE SEQUENCE [LARGE SCALE GENOMIC DNA]</scope>
    <source>
        <strain evidence="12 13">PPLL</strain>
    </source>
</reference>
<evidence type="ECO:0000256" key="6">
    <source>
        <dbReference type="ARBA" id="ARBA00022989"/>
    </source>
</evidence>
<dbReference type="SUPFAM" id="SSF52540">
    <property type="entry name" value="P-loop containing nucleoside triphosphate hydrolases"/>
    <property type="match status" value="1"/>
</dbReference>
<evidence type="ECO:0000256" key="8">
    <source>
        <dbReference type="SAM" id="Phobius"/>
    </source>
</evidence>
<dbReference type="PROSITE" id="PS50929">
    <property type="entry name" value="ABC_TM1F"/>
    <property type="match status" value="1"/>
</dbReference>
<comment type="subcellular location">
    <subcellularLocation>
        <location evidence="1">Cell membrane</location>
        <topology evidence="1">Multi-pass membrane protein</topology>
    </subcellularLocation>
</comment>
<keyword evidence="13" id="KW-1185">Reference proteome</keyword>
<organism evidence="12 13">
    <name type="scientific">Desulfofustis limnaeus</name>
    <dbReference type="NCBI Taxonomy" id="2740163"/>
    <lineage>
        <taxon>Bacteria</taxon>
        <taxon>Pseudomonadati</taxon>
        <taxon>Thermodesulfobacteriota</taxon>
        <taxon>Desulfobulbia</taxon>
        <taxon>Desulfobulbales</taxon>
        <taxon>Desulfocapsaceae</taxon>
        <taxon>Desulfofustis</taxon>
    </lineage>
</organism>
<accession>A0ABM7W9S1</accession>
<keyword evidence="2 8" id="KW-0812">Transmembrane</keyword>
<evidence type="ECO:0000259" key="11">
    <source>
        <dbReference type="PROSITE" id="PS50990"/>
    </source>
</evidence>
<keyword evidence="4" id="KW-0378">Hydrolase</keyword>
<evidence type="ECO:0000313" key="13">
    <source>
        <dbReference type="Proteomes" id="UP000830055"/>
    </source>
</evidence>
<name>A0ABM7W9S1_9BACT</name>
<dbReference type="PANTHER" id="PTHR43394:SF1">
    <property type="entry name" value="ATP-BINDING CASSETTE SUB-FAMILY B MEMBER 10, MITOCHONDRIAL"/>
    <property type="match status" value="1"/>
</dbReference>
<dbReference type="InterPro" id="IPR017871">
    <property type="entry name" value="ABC_transporter-like_CS"/>
</dbReference>
<evidence type="ECO:0000256" key="2">
    <source>
        <dbReference type="ARBA" id="ARBA00022692"/>
    </source>
</evidence>